<dbReference type="Pfam" id="PF00675">
    <property type="entry name" value="Peptidase_M16"/>
    <property type="match status" value="2"/>
</dbReference>
<reference evidence="5 6" key="1">
    <citation type="submission" date="2018-09" db="EMBL/GenBank/DDBJ databases">
        <authorList>
            <person name="Zhu H."/>
        </authorList>
    </citation>
    <scope>NUCLEOTIDE SEQUENCE [LARGE SCALE GENOMIC DNA]</scope>
    <source>
        <strain evidence="5 6">K1W22B-8</strain>
    </source>
</reference>
<evidence type="ECO:0000256" key="1">
    <source>
        <dbReference type="ARBA" id="ARBA00007261"/>
    </source>
</evidence>
<evidence type="ECO:0000259" key="3">
    <source>
        <dbReference type="Pfam" id="PF00675"/>
    </source>
</evidence>
<feature type="domain" description="Peptidase M16 N-terminal" evidence="3">
    <location>
        <begin position="33"/>
        <end position="149"/>
    </location>
</feature>
<keyword evidence="2" id="KW-0482">Metalloprotease</keyword>
<evidence type="ECO:0000313" key="5">
    <source>
        <dbReference type="EMBL" id="RJF88095.1"/>
    </source>
</evidence>
<keyword evidence="6" id="KW-1185">Reference proteome</keyword>
<dbReference type="Proteomes" id="UP000284605">
    <property type="component" value="Unassembled WGS sequence"/>
</dbReference>
<dbReference type="InterPro" id="IPR011765">
    <property type="entry name" value="Pept_M16_N"/>
</dbReference>
<gene>
    <name evidence="5" type="ORF">D3874_14595</name>
</gene>
<dbReference type="PANTHER" id="PTHR11851:SF49">
    <property type="entry name" value="MITOCHONDRIAL-PROCESSING PEPTIDASE SUBUNIT ALPHA"/>
    <property type="match status" value="1"/>
</dbReference>
<dbReference type="Pfam" id="PF05193">
    <property type="entry name" value="Peptidase_M16_C"/>
    <property type="match status" value="2"/>
</dbReference>
<proteinExistence type="inferred from homology"/>
<dbReference type="EMBL" id="QYUK01000011">
    <property type="protein sequence ID" value="RJF88095.1"/>
    <property type="molecule type" value="Genomic_DNA"/>
</dbReference>
<protein>
    <submittedName>
        <fullName evidence="5">Insulinase family protein</fullName>
    </submittedName>
</protein>
<dbReference type="SUPFAM" id="SSF63411">
    <property type="entry name" value="LuxS/MPP-like metallohydrolase"/>
    <property type="match status" value="4"/>
</dbReference>
<name>A0A418WDI2_9PROT</name>
<accession>A0A418WDI2</accession>
<evidence type="ECO:0000259" key="4">
    <source>
        <dbReference type="Pfam" id="PF05193"/>
    </source>
</evidence>
<feature type="domain" description="Peptidase M16 C-terminal" evidence="4">
    <location>
        <begin position="652"/>
        <end position="823"/>
    </location>
</feature>
<sequence length="925" mass="98646">MLLVAVGGGELAAQPAAATTDYHQRVLANGLTVLSAPDQDTATVTVQVWYRVGSKDDPQGRSGFAHLFEHMMFKASRNLPDGMLDQLTEDVGGTNNAQTWNDFTDYYAVVPANHLERILFAEADRMASLVIDEATFNAERNVVKEEYRERILADPYGALFGLYMSQESFRGHPYGRPSIGSIVDLDAATLDEVRRFHATFYRPDNAVLVIAGRFDPAQLDALVDRYFAPIARPARPIPANDAPVPVRTAASVSTYYAPNLPFPATVLSYPAPGYGDPDRPALSVLNAILSAGGSSRLYNHLVYEQKLANSASASLQTMRLGGWFALVAVMTGGHTVAEGEAALAVEVQRLRDEPVTPAELDEAKNELIASILRNQETAVDRAFQLGYSTMMTDDPAYGDGETARLSAVTAADVQRVARKYLVDSQRVTLRYLDESSRAGQAATPPPGRAVITLSDLDATAPVVTLAPPASRLPLPPAGPVVAVPTPDVVSRTLDNGLRIVVAPSSRVPLASAWMVFDAGSSFDPADKAGLAMLVAELVTTSTTDKPAPVLAAQTEQLGAVVGAETNSDFAYVYANAPVGVFEQSLDLMTQMIRSPALGADDLALSRSQAIDGVQWARTDPGMVTHLVLKRLLYGTGRYGASTDGTAQSLARIGRDDVVAFYRAHWRPATATLIFVGDIEPDRAFALAQRNFGDWHDTQAVAAPPAVDPQPGPRVVVVDQPGAGQAAVMAGVPAVKYNDDSYYPLLVTSAILGGGTGARLNKAIRIERGLSYGAWASLASGSAGGSLSAYAQTRNDAAAEVSTLMLGEFARLAESPVPQAEIDARTEPLIGGFARSLETADGLGGTLAAMVFYGRPLSELADYAPKIRAVTPAQIQEAARRFFGQDRIDLVFYGDAKAFIEPLKARYPKLTLIPADKLDLDGKVAP</sequence>
<feature type="domain" description="Peptidase M16 C-terminal" evidence="4">
    <location>
        <begin position="188"/>
        <end position="367"/>
    </location>
</feature>
<keyword evidence="2" id="KW-0378">Hydrolase</keyword>
<keyword evidence="2" id="KW-0645">Protease</keyword>
<dbReference type="InterPro" id="IPR050361">
    <property type="entry name" value="MPP/UQCRC_Complex"/>
</dbReference>
<dbReference type="PANTHER" id="PTHR11851">
    <property type="entry name" value="METALLOPROTEASE"/>
    <property type="match status" value="1"/>
</dbReference>
<feature type="domain" description="Peptidase M16 N-terminal" evidence="3">
    <location>
        <begin position="504"/>
        <end position="620"/>
    </location>
</feature>
<comment type="caution">
    <text evidence="5">The sequence shown here is derived from an EMBL/GenBank/DDBJ whole genome shotgun (WGS) entry which is preliminary data.</text>
</comment>
<organism evidence="5 6">
    <name type="scientific">Oleomonas cavernae</name>
    <dbReference type="NCBI Taxonomy" id="2320859"/>
    <lineage>
        <taxon>Bacteria</taxon>
        <taxon>Pseudomonadati</taxon>
        <taxon>Pseudomonadota</taxon>
        <taxon>Alphaproteobacteria</taxon>
        <taxon>Acetobacterales</taxon>
        <taxon>Acetobacteraceae</taxon>
        <taxon>Oleomonas</taxon>
    </lineage>
</organism>
<dbReference type="InterPro" id="IPR007863">
    <property type="entry name" value="Peptidase_M16_C"/>
</dbReference>
<dbReference type="GO" id="GO:0008237">
    <property type="term" value="F:metallopeptidase activity"/>
    <property type="evidence" value="ECO:0007669"/>
    <property type="project" value="UniProtKB-KW"/>
</dbReference>
<dbReference type="AlphaFoldDB" id="A0A418WDI2"/>
<dbReference type="GO" id="GO:0046872">
    <property type="term" value="F:metal ion binding"/>
    <property type="evidence" value="ECO:0007669"/>
    <property type="project" value="InterPro"/>
</dbReference>
<dbReference type="Gene3D" id="3.30.830.10">
    <property type="entry name" value="Metalloenzyme, LuxS/M16 peptidase-like"/>
    <property type="match status" value="4"/>
</dbReference>
<evidence type="ECO:0000256" key="2">
    <source>
        <dbReference type="ARBA" id="ARBA00023049"/>
    </source>
</evidence>
<comment type="similarity">
    <text evidence="1">Belongs to the peptidase M16 family.</text>
</comment>
<dbReference type="InterPro" id="IPR011249">
    <property type="entry name" value="Metalloenz_LuxS/M16"/>
</dbReference>
<evidence type="ECO:0000313" key="6">
    <source>
        <dbReference type="Proteomes" id="UP000284605"/>
    </source>
</evidence>